<keyword evidence="6" id="KW-0479">Metal-binding</keyword>
<dbReference type="FunFam" id="3.30.40.10:FF:000041">
    <property type="entry name" value="E3 ubiquitin-protein ligase SINAT3"/>
    <property type="match status" value="1"/>
</dbReference>
<dbReference type="Pfam" id="PF21361">
    <property type="entry name" value="Sina_ZnF"/>
    <property type="match status" value="1"/>
</dbReference>
<reference evidence="13 14" key="1">
    <citation type="journal article" date="2021" name="BMC Biol.">
        <title>Horizontally acquired antibacterial genes associated with adaptive radiation of ladybird beetles.</title>
        <authorList>
            <person name="Li H.S."/>
            <person name="Tang X.F."/>
            <person name="Huang Y.H."/>
            <person name="Xu Z.Y."/>
            <person name="Chen M.L."/>
            <person name="Du X.Y."/>
            <person name="Qiu B.Y."/>
            <person name="Chen P.T."/>
            <person name="Zhang W."/>
            <person name="Slipinski A."/>
            <person name="Escalona H.E."/>
            <person name="Waterhouse R.M."/>
            <person name="Zwick A."/>
            <person name="Pang H."/>
        </authorList>
    </citation>
    <scope>NUCLEOTIDE SEQUENCE [LARGE SCALE GENOMIC DNA]</scope>
    <source>
        <strain evidence="13">SYSU2018</strain>
    </source>
</reference>
<evidence type="ECO:0000256" key="4">
    <source>
        <dbReference type="ARBA" id="ARBA00012483"/>
    </source>
</evidence>
<evidence type="ECO:0000256" key="2">
    <source>
        <dbReference type="ARBA" id="ARBA00004906"/>
    </source>
</evidence>
<dbReference type="PROSITE" id="PS51379">
    <property type="entry name" value="4FE4S_FER_2"/>
    <property type="match status" value="1"/>
</dbReference>
<comment type="similarity">
    <text evidence="3">Belongs to the SINA (Seven in absentia) family.</text>
</comment>
<evidence type="ECO:0000256" key="3">
    <source>
        <dbReference type="ARBA" id="ARBA00009119"/>
    </source>
</evidence>
<dbReference type="InterPro" id="IPR004162">
    <property type="entry name" value="SINA-like_animal"/>
</dbReference>
<proteinExistence type="inferred from homology"/>
<dbReference type="GO" id="GO:0010498">
    <property type="term" value="P:proteasomal protein catabolic process"/>
    <property type="evidence" value="ECO:0007669"/>
    <property type="project" value="UniProtKB-ARBA"/>
</dbReference>
<evidence type="ECO:0000256" key="9">
    <source>
        <dbReference type="ARBA" id="ARBA00022833"/>
    </source>
</evidence>
<keyword evidence="8" id="KW-0833">Ubl conjugation pathway</keyword>
<dbReference type="EC" id="2.3.2.27" evidence="4"/>
<accession>A0ABD2NFQ5</accession>
<dbReference type="Proteomes" id="UP001516400">
    <property type="component" value="Unassembled WGS sequence"/>
</dbReference>
<evidence type="ECO:0000259" key="12">
    <source>
        <dbReference type="PROSITE" id="PS51379"/>
    </source>
</evidence>
<sequence>MAVPSMMSVPEELMDRLVCIKCGNVLSVCPVYTLPNEDAICGRCVDLKNQDGIRNRSYEILLEILTFPCMNKKFGCMENRTGKNMYEHEQKCLHRRINCPTFASTSCDWFGEIDNLLEHFENNHVLNLMKEPSFEVNFVHKFEEVSLLPYADSLFIVTKLGEPQKKIFWCSVQNILNMKMKNLNIFSRLKS</sequence>
<evidence type="ECO:0000256" key="5">
    <source>
        <dbReference type="ARBA" id="ARBA00022679"/>
    </source>
</evidence>
<dbReference type="EMBL" id="JABFTP020000103">
    <property type="protein sequence ID" value="KAL3277608.1"/>
    <property type="molecule type" value="Genomic_DNA"/>
</dbReference>
<dbReference type="InterPro" id="IPR013010">
    <property type="entry name" value="Znf_SIAH"/>
</dbReference>
<dbReference type="InterPro" id="IPR017896">
    <property type="entry name" value="4Fe4S_Fe-S-bd"/>
</dbReference>
<evidence type="ECO:0000256" key="8">
    <source>
        <dbReference type="ARBA" id="ARBA00022786"/>
    </source>
</evidence>
<evidence type="ECO:0000256" key="6">
    <source>
        <dbReference type="ARBA" id="ARBA00022723"/>
    </source>
</evidence>
<dbReference type="PROSITE" id="PS51081">
    <property type="entry name" value="ZF_SIAH"/>
    <property type="match status" value="1"/>
</dbReference>
<dbReference type="PANTHER" id="PTHR45877">
    <property type="entry name" value="E3 UBIQUITIN-PROTEIN LIGASE SIAH2"/>
    <property type="match status" value="1"/>
</dbReference>
<protein>
    <recommendedName>
        <fullName evidence="4">RING-type E3 ubiquitin transferase</fullName>
        <ecNumber evidence="4">2.3.2.27</ecNumber>
    </recommendedName>
</protein>
<keyword evidence="9" id="KW-0862">Zinc</keyword>
<keyword evidence="5" id="KW-0808">Transferase</keyword>
<evidence type="ECO:0000256" key="1">
    <source>
        <dbReference type="ARBA" id="ARBA00000900"/>
    </source>
</evidence>
<evidence type="ECO:0000259" key="11">
    <source>
        <dbReference type="PROSITE" id="PS51081"/>
    </source>
</evidence>
<dbReference type="GO" id="GO:0061630">
    <property type="term" value="F:ubiquitin protein ligase activity"/>
    <property type="evidence" value="ECO:0007669"/>
    <property type="project" value="UniProtKB-EC"/>
</dbReference>
<comment type="caution">
    <text evidence="13">The sequence shown here is derived from an EMBL/GenBank/DDBJ whole genome shotgun (WGS) entry which is preliminary data.</text>
</comment>
<dbReference type="SUPFAM" id="SSF49599">
    <property type="entry name" value="TRAF domain-like"/>
    <property type="match status" value="1"/>
</dbReference>
<evidence type="ECO:0000256" key="7">
    <source>
        <dbReference type="ARBA" id="ARBA00022771"/>
    </source>
</evidence>
<keyword evidence="7 10" id="KW-0863">Zinc-finger</keyword>
<feature type="domain" description="SIAH-type" evidence="11">
    <location>
        <begin position="64"/>
        <end position="125"/>
    </location>
</feature>
<feature type="domain" description="4Fe-4S ferredoxin-type" evidence="12">
    <location>
        <begin position="10"/>
        <end position="39"/>
    </location>
</feature>
<dbReference type="AlphaFoldDB" id="A0ABD2NFQ5"/>
<gene>
    <name evidence="13" type="ORF">HHI36_012950</name>
</gene>
<comment type="catalytic activity">
    <reaction evidence="1">
        <text>S-ubiquitinyl-[E2 ubiquitin-conjugating enzyme]-L-cysteine + [acceptor protein]-L-lysine = [E2 ubiquitin-conjugating enzyme]-L-cysteine + N(6)-ubiquitinyl-[acceptor protein]-L-lysine.</text>
        <dbReference type="EC" id="2.3.2.27"/>
    </reaction>
</comment>
<evidence type="ECO:0000256" key="10">
    <source>
        <dbReference type="PROSITE-ProRule" id="PRU00455"/>
    </source>
</evidence>
<comment type="pathway">
    <text evidence="2">Protein modification; protein ubiquitination.</text>
</comment>
<organism evidence="13 14">
    <name type="scientific">Cryptolaemus montrouzieri</name>
    <dbReference type="NCBI Taxonomy" id="559131"/>
    <lineage>
        <taxon>Eukaryota</taxon>
        <taxon>Metazoa</taxon>
        <taxon>Ecdysozoa</taxon>
        <taxon>Arthropoda</taxon>
        <taxon>Hexapoda</taxon>
        <taxon>Insecta</taxon>
        <taxon>Pterygota</taxon>
        <taxon>Neoptera</taxon>
        <taxon>Endopterygota</taxon>
        <taxon>Coleoptera</taxon>
        <taxon>Polyphaga</taxon>
        <taxon>Cucujiformia</taxon>
        <taxon>Coccinelloidea</taxon>
        <taxon>Coccinellidae</taxon>
        <taxon>Scymninae</taxon>
        <taxon>Scymnini</taxon>
        <taxon>Cryptolaemus</taxon>
    </lineage>
</organism>
<dbReference type="PANTHER" id="PTHR45877:SF2">
    <property type="entry name" value="E3 UBIQUITIN-PROTEIN LIGASE SINA-RELATED"/>
    <property type="match status" value="1"/>
</dbReference>
<dbReference type="InterPro" id="IPR013083">
    <property type="entry name" value="Znf_RING/FYVE/PHD"/>
</dbReference>
<evidence type="ECO:0000313" key="14">
    <source>
        <dbReference type="Proteomes" id="UP001516400"/>
    </source>
</evidence>
<evidence type="ECO:0000313" key="13">
    <source>
        <dbReference type="EMBL" id="KAL3277608.1"/>
    </source>
</evidence>
<name>A0ABD2NFQ5_9CUCU</name>
<dbReference type="Gene3D" id="3.30.40.10">
    <property type="entry name" value="Zinc/RING finger domain, C3HC4 (zinc finger)"/>
    <property type="match status" value="1"/>
</dbReference>
<keyword evidence="14" id="KW-1185">Reference proteome</keyword>
<dbReference type="GO" id="GO:0008270">
    <property type="term" value="F:zinc ion binding"/>
    <property type="evidence" value="ECO:0007669"/>
    <property type="project" value="UniProtKB-KW"/>
</dbReference>